<dbReference type="GeneID" id="63819458"/>
<dbReference type="AlphaFoldDB" id="A0A165GM05"/>
<gene>
    <name evidence="2" type="ORF">LAESUDRAFT_429302</name>
</gene>
<proteinExistence type="predicted"/>
<name>A0A165GM05_9APHY</name>
<dbReference type="Proteomes" id="UP000076871">
    <property type="component" value="Unassembled WGS sequence"/>
</dbReference>
<evidence type="ECO:0000313" key="3">
    <source>
        <dbReference type="Proteomes" id="UP000076871"/>
    </source>
</evidence>
<keyword evidence="1" id="KW-0732">Signal</keyword>
<evidence type="ECO:0000313" key="2">
    <source>
        <dbReference type="EMBL" id="KZT10536.1"/>
    </source>
</evidence>
<feature type="chain" id="PRO_5007858266" evidence="1">
    <location>
        <begin position="21"/>
        <end position="194"/>
    </location>
</feature>
<dbReference type="EMBL" id="KV427609">
    <property type="protein sequence ID" value="KZT10536.1"/>
    <property type="molecule type" value="Genomic_DNA"/>
</dbReference>
<keyword evidence="3" id="KW-1185">Reference proteome</keyword>
<feature type="signal peptide" evidence="1">
    <location>
        <begin position="1"/>
        <end position="20"/>
    </location>
</feature>
<organism evidence="2 3">
    <name type="scientific">Laetiporus sulphureus 93-53</name>
    <dbReference type="NCBI Taxonomy" id="1314785"/>
    <lineage>
        <taxon>Eukaryota</taxon>
        <taxon>Fungi</taxon>
        <taxon>Dikarya</taxon>
        <taxon>Basidiomycota</taxon>
        <taxon>Agaricomycotina</taxon>
        <taxon>Agaricomycetes</taxon>
        <taxon>Polyporales</taxon>
        <taxon>Laetiporus</taxon>
    </lineage>
</organism>
<evidence type="ECO:0000256" key="1">
    <source>
        <dbReference type="SAM" id="SignalP"/>
    </source>
</evidence>
<dbReference type="RefSeq" id="XP_040768276.1">
    <property type="nucleotide sequence ID" value="XM_040902427.1"/>
</dbReference>
<protein>
    <submittedName>
        <fullName evidence="2">Uncharacterized protein</fullName>
    </submittedName>
</protein>
<accession>A0A165GM05</accession>
<dbReference type="InParanoid" id="A0A165GM05"/>
<reference evidence="2 3" key="1">
    <citation type="journal article" date="2016" name="Mol. Biol. Evol.">
        <title>Comparative Genomics of Early-Diverging Mushroom-Forming Fungi Provides Insights into the Origins of Lignocellulose Decay Capabilities.</title>
        <authorList>
            <person name="Nagy L.G."/>
            <person name="Riley R."/>
            <person name="Tritt A."/>
            <person name="Adam C."/>
            <person name="Daum C."/>
            <person name="Floudas D."/>
            <person name="Sun H."/>
            <person name="Yadav J.S."/>
            <person name="Pangilinan J."/>
            <person name="Larsson K.H."/>
            <person name="Matsuura K."/>
            <person name="Barry K."/>
            <person name="Labutti K."/>
            <person name="Kuo R."/>
            <person name="Ohm R.A."/>
            <person name="Bhattacharya S.S."/>
            <person name="Shirouzu T."/>
            <person name="Yoshinaga Y."/>
            <person name="Martin F.M."/>
            <person name="Grigoriev I.V."/>
            <person name="Hibbett D.S."/>
        </authorList>
    </citation>
    <scope>NUCLEOTIDE SEQUENCE [LARGE SCALE GENOMIC DNA]</scope>
    <source>
        <strain evidence="2 3">93-53</strain>
    </source>
</reference>
<sequence>MRSHSARGLSLLQLSVCSLSDLIISWPTHCPHRSYHFHGVTKPRTTTKHAKPTKEPESLKIASLSLSHHSSVDRWQVPGKPSDKNMSTRPHRMCQAPGLLGLAGLHQSPVLNGEQPSAYLGKRQGQRMHDKEELLFSHLRRSLSASATILLMKPILPFTLCVLASLQATASLPIADTIAYGFAEEPACGSTMSF</sequence>